<dbReference type="Gene3D" id="1.10.287.950">
    <property type="entry name" value="Methyl-accepting chemotaxis protein"/>
    <property type="match status" value="1"/>
</dbReference>
<dbReference type="InterPro" id="IPR004089">
    <property type="entry name" value="MCPsignal_dom"/>
</dbReference>
<name>A0A2G6MSV9_9BACT</name>
<dbReference type="SUPFAM" id="SSF58104">
    <property type="entry name" value="Methyl-accepting chemotaxis protein (MCP) signaling domain"/>
    <property type="match status" value="1"/>
</dbReference>
<sequence length="448" mass="47317">MAPDSDVLNAVNQAEKFRQVYAEHVEKLIVYIFEADKAGIDCGKAGTLVNNECDKLKRDFEAIRRKLSAKIENNNRRSSILIGVVSLIAVLLGIGAMILILGSTLGQLGGEPAEIARIADEIANGNLAMTFSREPSEMKGIYKSMYEMADKLSRMFRDILGGVESLKDSSSDLSALSNQMDSGAEDAAHRSASVAAASEKMTATMNSLSQSAEETTSKMQMIVAAAEQMASTINEIAGNMAKGSETTSEAVEKATYVSEKVALLSQAAVEINEVTEAIANISEQTNLLALNATIEAARAGEAGKGFAVVAGEIKELAHQTAEATDEISKRIGGVQKSTRESVEAIGSIVDMINEINRIVAVVADAVEEQSSATQEITTNVTQAAGSAQEATEGVIQTSAVAGEVNVDINNVSQTVEDVKTASSRVARRAEDLSVLAGKLDAMVSQFTL</sequence>
<keyword evidence="6" id="KW-1133">Transmembrane helix</keyword>
<keyword evidence="6" id="KW-0812">Transmembrane</keyword>
<evidence type="ECO:0000313" key="9">
    <source>
        <dbReference type="EMBL" id="PIE63052.1"/>
    </source>
</evidence>
<dbReference type="PROSITE" id="PS50111">
    <property type="entry name" value="CHEMOTAXIS_TRANSDUC_2"/>
    <property type="match status" value="1"/>
</dbReference>
<evidence type="ECO:0000259" key="7">
    <source>
        <dbReference type="PROSITE" id="PS50111"/>
    </source>
</evidence>
<dbReference type="Pfam" id="PF00015">
    <property type="entry name" value="MCPsignal"/>
    <property type="match status" value="1"/>
</dbReference>
<comment type="subcellular location">
    <subcellularLocation>
        <location evidence="1">Cell inner membrane</location>
        <topology evidence="1">Multi-pass membrane protein</topology>
    </subcellularLocation>
</comment>
<dbReference type="InterPro" id="IPR000727">
    <property type="entry name" value="T_SNARE_dom"/>
</dbReference>
<dbReference type="PANTHER" id="PTHR32089:SF112">
    <property type="entry name" value="LYSOZYME-LIKE PROTEIN-RELATED"/>
    <property type="match status" value="1"/>
</dbReference>
<evidence type="ECO:0000256" key="1">
    <source>
        <dbReference type="ARBA" id="ARBA00004429"/>
    </source>
</evidence>
<keyword evidence="6" id="KW-0472">Membrane</keyword>
<evidence type="ECO:0000256" key="6">
    <source>
        <dbReference type="SAM" id="Phobius"/>
    </source>
</evidence>
<dbReference type="SMART" id="SM00283">
    <property type="entry name" value="MA"/>
    <property type="match status" value="1"/>
</dbReference>
<accession>A0A2G6MSV9</accession>
<keyword evidence="2" id="KW-1003">Cell membrane</keyword>
<protein>
    <recommendedName>
        <fullName evidence="11">Chemotaxis protein</fullName>
    </recommendedName>
</protein>
<feature type="domain" description="T-SNARE coiled-coil homology" evidence="8">
    <location>
        <begin position="335"/>
        <end position="397"/>
    </location>
</feature>
<organism evidence="9 10">
    <name type="scientific">Desulfobacter postgatei</name>
    <dbReference type="NCBI Taxonomy" id="2293"/>
    <lineage>
        <taxon>Bacteria</taxon>
        <taxon>Pseudomonadati</taxon>
        <taxon>Thermodesulfobacteriota</taxon>
        <taxon>Desulfobacteria</taxon>
        <taxon>Desulfobacterales</taxon>
        <taxon>Desulfobacteraceae</taxon>
        <taxon>Desulfobacter</taxon>
    </lineage>
</organism>
<feature type="transmembrane region" description="Helical" evidence="6">
    <location>
        <begin position="80"/>
        <end position="102"/>
    </location>
</feature>
<dbReference type="GO" id="GO:0007165">
    <property type="term" value="P:signal transduction"/>
    <property type="evidence" value="ECO:0007669"/>
    <property type="project" value="UniProtKB-KW"/>
</dbReference>
<feature type="region of interest" description="Disordered" evidence="5">
    <location>
        <begin position="169"/>
        <end position="195"/>
    </location>
</feature>
<dbReference type="PANTHER" id="PTHR32089">
    <property type="entry name" value="METHYL-ACCEPTING CHEMOTAXIS PROTEIN MCPB"/>
    <property type="match status" value="1"/>
</dbReference>
<dbReference type="Proteomes" id="UP000231203">
    <property type="component" value="Unassembled WGS sequence"/>
</dbReference>
<dbReference type="AlphaFoldDB" id="A0A2G6MSV9"/>
<proteinExistence type="predicted"/>
<gene>
    <name evidence="9" type="ORF">CSA25_02175</name>
</gene>
<evidence type="ECO:0000259" key="8">
    <source>
        <dbReference type="PROSITE" id="PS50192"/>
    </source>
</evidence>
<evidence type="ECO:0000256" key="3">
    <source>
        <dbReference type="ARBA" id="ARBA00023224"/>
    </source>
</evidence>
<dbReference type="EMBL" id="PDTI01000019">
    <property type="protein sequence ID" value="PIE63052.1"/>
    <property type="molecule type" value="Genomic_DNA"/>
</dbReference>
<comment type="caution">
    <text evidence="9">The sequence shown here is derived from an EMBL/GenBank/DDBJ whole genome shotgun (WGS) entry which is preliminary data.</text>
</comment>
<evidence type="ECO:0000313" key="10">
    <source>
        <dbReference type="Proteomes" id="UP000231203"/>
    </source>
</evidence>
<keyword evidence="2" id="KW-0997">Cell inner membrane</keyword>
<keyword evidence="3 4" id="KW-0807">Transducer</keyword>
<evidence type="ECO:0000256" key="5">
    <source>
        <dbReference type="SAM" id="MobiDB-lite"/>
    </source>
</evidence>
<evidence type="ECO:0000256" key="4">
    <source>
        <dbReference type="PROSITE-ProRule" id="PRU00284"/>
    </source>
</evidence>
<feature type="domain" description="Methyl-accepting transducer" evidence="7">
    <location>
        <begin position="162"/>
        <end position="412"/>
    </location>
</feature>
<dbReference type="PROSITE" id="PS50192">
    <property type="entry name" value="T_SNARE"/>
    <property type="match status" value="1"/>
</dbReference>
<reference evidence="9 10" key="1">
    <citation type="submission" date="2017-10" db="EMBL/GenBank/DDBJ databases">
        <title>Novel microbial diversity and functional potential in the marine mammal oral microbiome.</title>
        <authorList>
            <person name="Dudek N.K."/>
            <person name="Sun C.L."/>
            <person name="Burstein D."/>
            <person name="Kantor R.S."/>
            <person name="Aliaga Goltsman D.S."/>
            <person name="Bik E.M."/>
            <person name="Thomas B.C."/>
            <person name="Banfield J.F."/>
            <person name="Relman D.A."/>
        </authorList>
    </citation>
    <scope>NUCLEOTIDE SEQUENCE [LARGE SCALE GENOMIC DNA]</scope>
    <source>
        <strain evidence="9">DOLJORAL78_47_202</strain>
    </source>
</reference>
<evidence type="ECO:0000256" key="2">
    <source>
        <dbReference type="ARBA" id="ARBA00022519"/>
    </source>
</evidence>
<dbReference type="GO" id="GO:0005886">
    <property type="term" value="C:plasma membrane"/>
    <property type="evidence" value="ECO:0007669"/>
    <property type="project" value="UniProtKB-SubCell"/>
</dbReference>
<evidence type="ECO:0008006" key="11">
    <source>
        <dbReference type="Google" id="ProtNLM"/>
    </source>
</evidence>